<keyword evidence="4" id="KW-0547">Nucleotide-binding</keyword>
<organism evidence="12 13">
    <name type="scientific">Neorhizobium turbinariae</name>
    <dbReference type="NCBI Taxonomy" id="2937795"/>
    <lineage>
        <taxon>Bacteria</taxon>
        <taxon>Pseudomonadati</taxon>
        <taxon>Pseudomonadota</taxon>
        <taxon>Alphaproteobacteria</taxon>
        <taxon>Hyphomicrobiales</taxon>
        <taxon>Rhizobiaceae</taxon>
        <taxon>Rhizobium/Agrobacterium group</taxon>
        <taxon>Neorhizobium</taxon>
    </lineage>
</organism>
<keyword evidence="7 8" id="KW-0472">Membrane</keyword>
<dbReference type="InterPro" id="IPR005702">
    <property type="entry name" value="Wzc-like_C"/>
</dbReference>
<evidence type="ECO:0000256" key="5">
    <source>
        <dbReference type="ARBA" id="ARBA00022840"/>
    </source>
</evidence>
<dbReference type="InterPro" id="IPR032807">
    <property type="entry name" value="GNVR"/>
</dbReference>
<evidence type="ECO:0000313" key="12">
    <source>
        <dbReference type="EMBL" id="MCK8781511.1"/>
    </source>
</evidence>
<reference evidence="12 13" key="1">
    <citation type="submission" date="2022-04" db="EMBL/GenBank/DDBJ databases">
        <title>Rhizobium coralii sp. nov., isolated from coral Turbinaria peltata.</title>
        <authorList>
            <person name="Sun H."/>
        </authorList>
    </citation>
    <scope>NUCLEOTIDE SEQUENCE [LARGE SCALE GENOMIC DNA]</scope>
    <source>
        <strain evidence="12 13">NTR19</strain>
    </source>
</reference>
<evidence type="ECO:0000256" key="8">
    <source>
        <dbReference type="SAM" id="Phobius"/>
    </source>
</evidence>
<feature type="domain" description="Tyrosine-protein kinase G-rich" evidence="11">
    <location>
        <begin position="393"/>
        <end position="467"/>
    </location>
</feature>
<evidence type="ECO:0000256" key="1">
    <source>
        <dbReference type="ARBA" id="ARBA00004651"/>
    </source>
</evidence>
<dbReference type="PANTHER" id="PTHR32309:SF13">
    <property type="entry name" value="FERRIC ENTEROBACTIN TRANSPORT PROTEIN FEPE"/>
    <property type="match status" value="1"/>
</dbReference>
<dbReference type="CDD" id="cd05387">
    <property type="entry name" value="BY-kinase"/>
    <property type="match status" value="1"/>
</dbReference>
<keyword evidence="5" id="KW-0067">ATP-binding</keyword>
<protein>
    <submittedName>
        <fullName evidence="12">Wzz/FepE/Etk N-terminal domain-containing protein</fullName>
    </submittedName>
</protein>
<dbReference type="InterPro" id="IPR003856">
    <property type="entry name" value="LPS_length_determ_N"/>
</dbReference>
<sequence>MNQRHVSRSLQVNAHSEPQAPAFHLADVISVARRQWRVFGLCLIFFLALGSFYCFTAVPRFTARTSVLIDGVNSQVVEQLSSVAGVLDDEASFLGQVELLKSEAIAFAVIDGLKLQDNPEFMRGAPNPFLRVPRSLLTFFRPALPPPGPDAMRRQALEVMSRDMEIARVGRSYVIEISFTANSAELAASVATAVADYYLADKLEAKTSATRRAGDWLQQRIEDLRHQSLQADAAVQRFRAANGLLVANDTLLSDQKLVDISLSLNAARTETEKAQARVEAIQAVVESGAEEAVVGDALDSPVINTLRQKFLEASRRHSEIVRRSGDTHAQAERLKEEMAEYKRLMFDELKRIAQSYQNDLAVATSRERQIGEGLVKATAVSLTASETQVQLRELELTAATYRNLYQTFLQRYHEAVQQQSFPVTEARVIARAMPPVTPSEPRIPLVLAVSVVLGCAAGAGAAAFREASDRGFRAGEQVRQVLGLRFLGYLSHVAPLADSLPKPPSGKHEIRSKDPIADFATEFPLSPFAETLRNVRLAAELEISKRGKVIGIISVVAGEGKSTVAINLAKLLAQGASTILIDADLRNPGATRAIAQHAQEGLLEVLLSRDPPSSRALRDPESGALFLPTVMKRRIPRSSELLASGHMARLLAQAAAAHDYVLLDLPPVAPIIDARAVMPHLDAFVLVVEWGKTPRKLVAEILAAEPQLKELCLGVILNKVDSRKMKLYREYGSSQYYASPHNAYHHEDPDMTVVDLRQAQE</sequence>
<keyword evidence="13" id="KW-1185">Reference proteome</keyword>
<evidence type="ECO:0000256" key="4">
    <source>
        <dbReference type="ARBA" id="ARBA00022741"/>
    </source>
</evidence>
<dbReference type="Pfam" id="PF01656">
    <property type="entry name" value="CbiA"/>
    <property type="match status" value="1"/>
</dbReference>
<dbReference type="Pfam" id="PF02706">
    <property type="entry name" value="Wzz"/>
    <property type="match status" value="1"/>
</dbReference>
<evidence type="ECO:0000259" key="10">
    <source>
        <dbReference type="Pfam" id="PF02706"/>
    </source>
</evidence>
<dbReference type="Proteomes" id="UP001202827">
    <property type="component" value="Unassembled WGS sequence"/>
</dbReference>
<name>A0ABT0IUG2_9HYPH</name>
<evidence type="ECO:0000256" key="3">
    <source>
        <dbReference type="ARBA" id="ARBA00022692"/>
    </source>
</evidence>
<keyword evidence="2" id="KW-1003">Cell membrane</keyword>
<evidence type="ECO:0000256" key="7">
    <source>
        <dbReference type="ARBA" id="ARBA00023136"/>
    </source>
</evidence>
<keyword evidence="3 8" id="KW-0812">Transmembrane</keyword>
<dbReference type="EMBL" id="JALPRY010000018">
    <property type="protein sequence ID" value="MCK8781511.1"/>
    <property type="molecule type" value="Genomic_DNA"/>
</dbReference>
<evidence type="ECO:0000313" key="13">
    <source>
        <dbReference type="Proteomes" id="UP001202827"/>
    </source>
</evidence>
<evidence type="ECO:0000259" key="9">
    <source>
        <dbReference type="Pfam" id="PF01656"/>
    </source>
</evidence>
<feature type="transmembrane region" description="Helical" evidence="8">
    <location>
        <begin position="38"/>
        <end position="58"/>
    </location>
</feature>
<keyword evidence="6 8" id="KW-1133">Transmembrane helix</keyword>
<comment type="subcellular location">
    <subcellularLocation>
        <location evidence="1">Cell membrane</location>
        <topology evidence="1">Multi-pass membrane protein</topology>
    </subcellularLocation>
</comment>
<dbReference type="PANTHER" id="PTHR32309">
    <property type="entry name" value="TYROSINE-PROTEIN KINASE"/>
    <property type="match status" value="1"/>
</dbReference>
<dbReference type="InterPro" id="IPR027417">
    <property type="entry name" value="P-loop_NTPase"/>
</dbReference>
<accession>A0ABT0IUG2</accession>
<dbReference type="InterPro" id="IPR002586">
    <property type="entry name" value="CobQ/CobB/MinD/ParA_Nub-bd_dom"/>
</dbReference>
<dbReference type="SUPFAM" id="SSF52540">
    <property type="entry name" value="P-loop containing nucleoside triphosphate hydrolases"/>
    <property type="match status" value="1"/>
</dbReference>
<dbReference type="Gene3D" id="3.40.50.300">
    <property type="entry name" value="P-loop containing nucleotide triphosphate hydrolases"/>
    <property type="match status" value="1"/>
</dbReference>
<proteinExistence type="predicted"/>
<dbReference type="RefSeq" id="WP_248683993.1">
    <property type="nucleotide sequence ID" value="NZ_JALPRY010000018.1"/>
</dbReference>
<feature type="domain" description="Polysaccharide chain length determinant N-terminal" evidence="10">
    <location>
        <begin position="25"/>
        <end position="111"/>
    </location>
</feature>
<evidence type="ECO:0000259" key="11">
    <source>
        <dbReference type="Pfam" id="PF13807"/>
    </source>
</evidence>
<feature type="domain" description="CobQ/CobB/MinD/ParA nucleotide binding" evidence="9">
    <location>
        <begin position="553"/>
        <end position="726"/>
    </location>
</feature>
<dbReference type="InterPro" id="IPR050445">
    <property type="entry name" value="Bact_polysacc_biosynth/exp"/>
</dbReference>
<comment type="caution">
    <text evidence="12">The sequence shown here is derived from an EMBL/GenBank/DDBJ whole genome shotgun (WGS) entry which is preliminary data.</text>
</comment>
<gene>
    <name evidence="12" type="ORF">M0654_16145</name>
</gene>
<evidence type="ECO:0000256" key="6">
    <source>
        <dbReference type="ARBA" id="ARBA00022989"/>
    </source>
</evidence>
<dbReference type="Pfam" id="PF13807">
    <property type="entry name" value="GNVR"/>
    <property type="match status" value="1"/>
</dbReference>
<evidence type="ECO:0000256" key="2">
    <source>
        <dbReference type="ARBA" id="ARBA00022475"/>
    </source>
</evidence>